<feature type="transmembrane region" description="Helical" evidence="6">
    <location>
        <begin position="550"/>
        <end position="568"/>
    </location>
</feature>
<feature type="transmembrane region" description="Helical" evidence="6">
    <location>
        <begin position="518"/>
        <end position="544"/>
    </location>
</feature>
<evidence type="ECO:0000256" key="5">
    <source>
        <dbReference type="ARBA" id="ARBA00023136"/>
    </source>
</evidence>
<evidence type="ECO:0000256" key="2">
    <source>
        <dbReference type="ARBA" id="ARBA00006434"/>
    </source>
</evidence>
<dbReference type="PROSITE" id="PS50283">
    <property type="entry name" value="NA_SOLUT_SYMP_3"/>
    <property type="match status" value="1"/>
</dbReference>
<feature type="transmembrane region" description="Helical" evidence="6">
    <location>
        <begin position="161"/>
        <end position="182"/>
    </location>
</feature>
<dbReference type="AlphaFoldDB" id="A0A3B0SGI3"/>
<evidence type="ECO:0000313" key="7">
    <source>
        <dbReference type="EMBL" id="VAV95383.1"/>
    </source>
</evidence>
<organism evidence="7">
    <name type="scientific">hydrothermal vent metagenome</name>
    <dbReference type="NCBI Taxonomy" id="652676"/>
    <lineage>
        <taxon>unclassified sequences</taxon>
        <taxon>metagenomes</taxon>
        <taxon>ecological metagenomes</taxon>
    </lineage>
</organism>
<reference evidence="7" key="1">
    <citation type="submission" date="2018-06" db="EMBL/GenBank/DDBJ databases">
        <authorList>
            <person name="Zhirakovskaya E."/>
        </authorList>
    </citation>
    <scope>NUCLEOTIDE SEQUENCE</scope>
</reference>
<keyword evidence="5 6" id="KW-0472">Membrane</keyword>
<feature type="transmembrane region" description="Helical" evidence="6">
    <location>
        <begin position="392"/>
        <end position="412"/>
    </location>
</feature>
<feature type="transmembrane region" description="Helical" evidence="6">
    <location>
        <begin position="7"/>
        <end position="27"/>
    </location>
</feature>
<feature type="transmembrane region" description="Helical" evidence="6">
    <location>
        <begin position="418"/>
        <end position="438"/>
    </location>
</feature>
<dbReference type="GO" id="GO:0005886">
    <property type="term" value="C:plasma membrane"/>
    <property type="evidence" value="ECO:0007669"/>
    <property type="project" value="TreeGrafter"/>
</dbReference>
<dbReference type="InterPro" id="IPR038377">
    <property type="entry name" value="Na/Glc_symporter_sf"/>
</dbReference>
<sequence>MHIQMQFIDWAIISAVLLFIIGTGLYLNHRAAKDASAFFLGSRNMPWWLLGTSMVATTFAADTPNLVTDLVRVNGVAGNWGWWAFLITGMLSAFIYAKLWRRLGVTTDIEFYEMRYSGKPAKALRGFRAIYLGIFFNIMVMANVTLALTKYGNVLFGISPVWLVLIAGTVTVLLSVSGGLLGVLVTDFFLFGLAMVGAIAVAVIAVNLPQVGGLSAMMEHPVVVEKSGFLPDMSDPNQYIPLLMIPLLLQWWSAWYPGSEPGGGGYVAQRMLAAKDEKNATLAAIFFNFAHYALRPWPWILVALASLVVFPDLASIKTALPHVNADLIDNDLAYPAMMTFLPTGLLGLAVASILAAYISTISTMLNLGSSYVVNDFYSRFVNPTASEKRKVVMGRLVIVLMMIGAGLLALVLQNATQAFHLLLAVGAGTGALFFLRWFWMRINAWSEISAMILSLGVAFYLEFLGPDTLQIWQKFGLTVGLTTAGWVLVTLLTPATSIDKQCSFQSKIKSVTGNTHDLRRGILAALFASVSVYALLFAIGSLLYGNLAPASLFALLTTLAGWLCWINYR</sequence>
<comment type="similarity">
    <text evidence="2">Belongs to the sodium:solute symporter (SSF) (TC 2.A.21) family.</text>
</comment>
<gene>
    <name evidence="7" type="ORF">MNBD_ALPHA06-1077</name>
</gene>
<dbReference type="CDD" id="cd11477">
    <property type="entry name" value="SLC5sbd_u1"/>
    <property type="match status" value="1"/>
</dbReference>
<name>A0A3B0SGI3_9ZZZZ</name>
<feature type="transmembrane region" description="Helical" evidence="6">
    <location>
        <begin position="475"/>
        <end position="497"/>
    </location>
</feature>
<evidence type="ECO:0000256" key="6">
    <source>
        <dbReference type="SAM" id="Phobius"/>
    </source>
</evidence>
<dbReference type="Gene3D" id="1.20.1730.10">
    <property type="entry name" value="Sodium/glucose cotransporter"/>
    <property type="match status" value="1"/>
</dbReference>
<keyword evidence="4 6" id="KW-1133">Transmembrane helix</keyword>
<dbReference type="PANTHER" id="PTHR11819:SF77">
    <property type="entry name" value="SODIUM_GLUCOSE COTRANSPORT PROTEIN"/>
    <property type="match status" value="1"/>
</dbReference>
<feature type="transmembrane region" description="Helical" evidence="6">
    <location>
        <begin position="129"/>
        <end position="149"/>
    </location>
</feature>
<keyword evidence="3 6" id="KW-0812">Transmembrane</keyword>
<evidence type="ECO:0000256" key="4">
    <source>
        <dbReference type="ARBA" id="ARBA00022989"/>
    </source>
</evidence>
<evidence type="ECO:0000256" key="1">
    <source>
        <dbReference type="ARBA" id="ARBA00004141"/>
    </source>
</evidence>
<feature type="transmembrane region" description="Helical" evidence="6">
    <location>
        <begin position="336"/>
        <end position="358"/>
    </location>
</feature>
<dbReference type="GO" id="GO:0005412">
    <property type="term" value="F:D-glucose:sodium symporter activity"/>
    <property type="evidence" value="ECO:0007669"/>
    <property type="project" value="TreeGrafter"/>
</dbReference>
<dbReference type="EMBL" id="UOEE01000202">
    <property type="protein sequence ID" value="VAV95383.1"/>
    <property type="molecule type" value="Genomic_DNA"/>
</dbReference>
<dbReference type="InterPro" id="IPR001734">
    <property type="entry name" value="Na/solute_symporter"/>
</dbReference>
<dbReference type="PANTHER" id="PTHR11819">
    <property type="entry name" value="SOLUTE CARRIER FAMILY 5"/>
    <property type="match status" value="1"/>
</dbReference>
<feature type="transmembrane region" description="Helical" evidence="6">
    <location>
        <begin position="188"/>
        <end position="208"/>
    </location>
</feature>
<feature type="transmembrane region" description="Helical" evidence="6">
    <location>
        <begin position="47"/>
        <end position="68"/>
    </location>
</feature>
<dbReference type="Pfam" id="PF00474">
    <property type="entry name" value="SSF"/>
    <property type="match status" value="1"/>
</dbReference>
<proteinExistence type="inferred from homology"/>
<accession>A0A3B0SGI3</accession>
<feature type="transmembrane region" description="Helical" evidence="6">
    <location>
        <begin position="297"/>
        <end position="316"/>
    </location>
</feature>
<feature type="transmembrane region" description="Helical" evidence="6">
    <location>
        <begin position="80"/>
        <end position="97"/>
    </location>
</feature>
<evidence type="ECO:0000256" key="3">
    <source>
        <dbReference type="ARBA" id="ARBA00022692"/>
    </source>
</evidence>
<comment type="subcellular location">
    <subcellularLocation>
        <location evidence="1">Membrane</location>
        <topology evidence="1">Multi-pass membrane protein</topology>
    </subcellularLocation>
</comment>
<protein>
    <submittedName>
        <fullName evidence="7">Sodium-solute symporter, putative</fullName>
    </submittedName>
</protein>
<feature type="transmembrane region" description="Helical" evidence="6">
    <location>
        <begin position="445"/>
        <end position="463"/>
    </location>
</feature>